<dbReference type="Gene3D" id="3.10.180.10">
    <property type="entry name" value="2,3-Dihydroxybiphenyl 1,2-Dioxygenase, domain 1"/>
    <property type="match status" value="1"/>
</dbReference>
<comment type="caution">
    <text evidence="5">The sequence shown here is derived from an EMBL/GenBank/DDBJ whole genome shotgun (WGS) entry which is preliminary data.</text>
</comment>
<dbReference type="SUPFAM" id="SSF54593">
    <property type="entry name" value="Glyoxalase/Bleomycin resistance protein/Dihydroxybiphenyl dioxygenase"/>
    <property type="match status" value="1"/>
</dbReference>
<sequence length="116" mass="13095">MPVLRIFDEAKAREFYVDWLGFSVDWEHRFGDDFPIYLQVSRGDCVIHLSEHHGDATPGGHLRTECDDIDGLAAALRAKDYKYAKPGEPEDKPWGTREIALTDPFGNRLTFSSPAA</sequence>
<evidence type="ECO:0000256" key="1">
    <source>
        <dbReference type="ARBA" id="ARBA00011051"/>
    </source>
</evidence>
<keyword evidence="3" id="KW-0046">Antibiotic resistance</keyword>
<dbReference type="AlphaFoldDB" id="A0A967C2X5"/>
<dbReference type="InterPro" id="IPR037523">
    <property type="entry name" value="VOC_core"/>
</dbReference>
<proteinExistence type="inferred from homology"/>
<accession>A0A967C2X5</accession>
<dbReference type="CDD" id="cd08349">
    <property type="entry name" value="BLMA_like"/>
    <property type="match status" value="1"/>
</dbReference>
<organism evidence="5 6">
    <name type="scientific">Pelagibius litoralis</name>
    <dbReference type="NCBI Taxonomy" id="374515"/>
    <lineage>
        <taxon>Bacteria</taxon>
        <taxon>Pseudomonadati</taxon>
        <taxon>Pseudomonadota</taxon>
        <taxon>Alphaproteobacteria</taxon>
        <taxon>Rhodospirillales</taxon>
        <taxon>Rhodovibrionaceae</taxon>
        <taxon>Pelagibius</taxon>
    </lineage>
</organism>
<reference evidence="5" key="1">
    <citation type="submission" date="2020-03" db="EMBL/GenBank/DDBJ databases">
        <title>Genome of Pelagibius litoralis DSM 21314T.</title>
        <authorList>
            <person name="Wang G."/>
        </authorList>
    </citation>
    <scope>NUCLEOTIDE SEQUENCE</scope>
    <source>
        <strain evidence="5">DSM 21314</strain>
    </source>
</reference>
<dbReference type="InterPro" id="IPR029068">
    <property type="entry name" value="Glyas_Bleomycin-R_OHBP_Dase"/>
</dbReference>
<dbReference type="PROSITE" id="PS51819">
    <property type="entry name" value="VOC"/>
    <property type="match status" value="1"/>
</dbReference>
<name>A0A967C2X5_9PROT</name>
<dbReference type="InterPro" id="IPR000335">
    <property type="entry name" value="Bleomycin-R"/>
</dbReference>
<evidence type="ECO:0000313" key="5">
    <source>
        <dbReference type="EMBL" id="NIA67405.1"/>
    </source>
</evidence>
<dbReference type="Proteomes" id="UP000761264">
    <property type="component" value="Unassembled WGS sequence"/>
</dbReference>
<evidence type="ECO:0000259" key="4">
    <source>
        <dbReference type="PROSITE" id="PS51819"/>
    </source>
</evidence>
<dbReference type="GO" id="GO:0046677">
    <property type="term" value="P:response to antibiotic"/>
    <property type="evidence" value="ECO:0007669"/>
    <property type="project" value="UniProtKB-KW"/>
</dbReference>
<gene>
    <name evidence="5" type="ORF">HBA54_02245</name>
</gene>
<dbReference type="Pfam" id="PF19581">
    <property type="entry name" value="Glyoxalase_7"/>
    <property type="match status" value="1"/>
</dbReference>
<evidence type="ECO:0000313" key="6">
    <source>
        <dbReference type="Proteomes" id="UP000761264"/>
    </source>
</evidence>
<keyword evidence="6" id="KW-1185">Reference proteome</keyword>
<evidence type="ECO:0000256" key="3">
    <source>
        <dbReference type="ARBA" id="ARBA00023251"/>
    </source>
</evidence>
<feature type="domain" description="VOC" evidence="4">
    <location>
        <begin position="1"/>
        <end position="114"/>
    </location>
</feature>
<evidence type="ECO:0000256" key="2">
    <source>
        <dbReference type="ARBA" id="ARBA00021572"/>
    </source>
</evidence>
<protein>
    <recommendedName>
        <fullName evidence="2">Bleomycin resistance protein</fullName>
    </recommendedName>
</protein>
<dbReference type="EMBL" id="JAAQPH010000002">
    <property type="protein sequence ID" value="NIA67405.1"/>
    <property type="molecule type" value="Genomic_DNA"/>
</dbReference>
<comment type="similarity">
    <text evidence="1">Belongs to the bleomycin resistance protein family.</text>
</comment>